<organism evidence="5 6">
    <name type="scientific">Lasius niger</name>
    <name type="common">Black garden ant</name>
    <dbReference type="NCBI Taxonomy" id="67767"/>
    <lineage>
        <taxon>Eukaryota</taxon>
        <taxon>Metazoa</taxon>
        <taxon>Ecdysozoa</taxon>
        <taxon>Arthropoda</taxon>
        <taxon>Hexapoda</taxon>
        <taxon>Insecta</taxon>
        <taxon>Pterygota</taxon>
        <taxon>Neoptera</taxon>
        <taxon>Endopterygota</taxon>
        <taxon>Hymenoptera</taxon>
        <taxon>Apocrita</taxon>
        <taxon>Aculeata</taxon>
        <taxon>Formicoidea</taxon>
        <taxon>Formicidae</taxon>
        <taxon>Formicinae</taxon>
        <taxon>Lasius</taxon>
        <taxon>Lasius</taxon>
    </lineage>
</organism>
<feature type="coiled-coil region" evidence="1">
    <location>
        <begin position="3"/>
        <end position="100"/>
    </location>
</feature>
<feature type="compositionally biased region" description="Polar residues" evidence="2">
    <location>
        <begin position="1028"/>
        <end position="1048"/>
    </location>
</feature>
<dbReference type="Gene3D" id="2.30.42.10">
    <property type="match status" value="4"/>
</dbReference>
<evidence type="ECO:0000256" key="2">
    <source>
        <dbReference type="SAM" id="MobiDB-lite"/>
    </source>
</evidence>
<dbReference type="STRING" id="67767.A0A0J7KP99"/>
<feature type="compositionally biased region" description="Low complexity" evidence="2">
    <location>
        <begin position="882"/>
        <end position="895"/>
    </location>
</feature>
<proteinExistence type="predicted"/>
<dbReference type="Gene3D" id="2.30.30.40">
    <property type="entry name" value="SH3 Domains"/>
    <property type="match status" value="1"/>
</dbReference>
<sequence length="1744" mass="193950">MQLELSQEEAKRLKKQYDSVLEERNSAVRERNGLKQQCTAAIRQWDIALRERNEYREALAKVQQQHEEAVKEINQAMVLRMKASKDMKRLTEERNAALQEYSLIMGERDTVHKEIEKLGDDLTQAYSKVTHLETQNKQLIDEKKTLSYQIETLKREISSALQDRDEALKLCNELQQKVGDYTGDGSNYKHRLELNSLSRERDSVNKEAEKESNPRDYTTRDKQRMDNLEQANLELDKLRKTVDTLQVELEESIQEAEVSKRRRDWAFSERDKIVLERENIRGLCDRLRKERDRAVSELAGALRDSDDIKKQRNEASKELKDLKEKIELGDHALRSSQLAQIDESNDWEMIPIHVEPGRICLDSDRDDLGLILVGGRDSPYYPNDTGVYVAQVAQGSALDGKLRLNDCIVRVNNVDCTSVSTRVILETLRSSTVNPATLIVKRRRMTRRPLRTTQLSIGTVPHGITLELGIYISKISPGSLAAKDGNLAVGDRVLNINSKPMDTVTTAHEAMAILNDDTVDVLTITTLKGISIPSAASSETMAIGGSFAEKQKMVNSCSQTEQERMMLKASSDDYERRYLSTNFADRNVYKATKSMSGEKSSGISNAWDNFREKIDIVRGRKHSKERDDNNKKKGHRNSSPNTFEQEQDAIAELDSVIDSYHKKASNSNNGVLKRSKRRATEKVEKNGGTWPKARGVPLIQNGTGTILHPRKSKERFPLSAFLPKYDNYNYNRISNPISLTNFSNVNNRHTVYKAVETPLPSFSKNGQQLFNQKPSSFTPAVQFKDIPLDGGSKKPPSTEFESSASETGRLGSALAPSETSIDFSVKSGGVGRDLDSYFGNKRPQKYTTAVGGGSSSDTQMTTDTMQHNRVHSQLYSSGIGGSSTSAASTTSGPASRQQMATPGNFPFPPHHPYATSSHSHPHSTHQNHSLPLRYPSPPSLPSAQSGESIGLPDARTYCFEPPYSPGPSSQTTVTPVAFSHLHTPSVDLHYHKSRALPLGIPCDTPTYIHGYEGGTLPGRKEDQRIRIPSNTSVTSKSSAGKLSTGSIERTSERGSPMPTFHVEVLSPGTSSTSGTESSSGTVRGGGNSQHKRASMPDYYYSQSRPAPGELRRVHIDKSVEPLGIQIQCLKSGGVFVSTVHEHSLAAQVGLQIGDQLLEVCGINMRSATYQLAANVLRQCGNSITMLVQYSPEKYTELEAGSSSSSSEAADGVAAGSRSGSPTPCNSPEAPRKSTMETLEREEPERDTTTITITTTSAAATATAVTTAAPVMSTLRVERDMRPSASLDVRSTQDRQREMRPSASLDINIRKPGLSSAATLDRLSRAQMLRQNAMRSPTQEELNRKPPPPSGEPRYLLIETRKCSNLGISLVGGNGVGIFVHSVQPGCLAEEAGLFTGDRILEYNGVDLRQATAEQAALELARPADKVTLVAQYMAERYNEVKDKPGDSFYVKALFDRTAEVGDSLQLRFNKDDILYVDNTMFNGTPGHWRAWIVDQTGRRQTCGIIPSKFKVEEELLLRRSLGDLEQDAGKRSNTSARRSFFRRKKQQPRSAGSSRDSTKELSHLTGVNLGWYSDSGTLNEDTLPASYQRVERLDYPTLRPVLIFGPLSECVVTKLLQDYPGQFTRCLAEAMHCSQSTLEQGLRDALYVDYRKKGSYFECTTVQAVKDTCEKNTHCILDVSMASIERLHRHQIYPIVLLIKFKDRTQIKEVKDSRYPSDKISTKAAKEMFEQSLKIEAEYKQYIS</sequence>
<dbReference type="InterPro" id="IPR008145">
    <property type="entry name" value="GK/Ca_channel_bsu"/>
</dbReference>
<feature type="compositionally biased region" description="Low complexity" evidence="2">
    <location>
        <begin position="1068"/>
        <end position="1081"/>
    </location>
</feature>
<dbReference type="InterPro" id="IPR036028">
    <property type="entry name" value="SH3-like_dom_sf"/>
</dbReference>
<feature type="region of interest" description="Disordered" evidence="2">
    <location>
        <begin position="874"/>
        <end position="954"/>
    </location>
</feature>
<feature type="compositionally biased region" description="Basic and acidic residues" evidence="2">
    <location>
        <begin position="1290"/>
        <end position="1299"/>
    </location>
</feature>
<dbReference type="InterPro" id="IPR027417">
    <property type="entry name" value="P-loop_NTPase"/>
</dbReference>
<feature type="region of interest" description="Disordered" evidence="2">
    <location>
        <begin position="1198"/>
        <end position="1257"/>
    </location>
</feature>
<dbReference type="InterPro" id="IPR053004">
    <property type="entry name" value="MAGUK_Signaling_Regulators"/>
</dbReference>
<dbReference type="CDD" id="cd06767">
    <property type="entry name" value="PDZ3_DLG5-like"/>
    <property type="match status" value="1"/>
</dbReference>
<dbReference type="SUPFAM" id="SSF52540">
    <property type="entry name" value="P-loop containing nucleoside triphosphate hydrolases"/>
    <property type="match status" value="1"/>
</dbReference>
<feature type="compositionally biased region" description="Low complexity" evidence="2">
    <location>
        <begin position="1199"/>
        <end position="1216"/>
    </location>
</feature>
<keyword evidence="6" id="KW-1185">Reference proteome</keyword>
<feature type="region of interest" description="Disordered" evidence="2">
    <location>
        <begin position="192"/>
        <end position="225"/>
    </location>
</feature>
<dbReference type="Proteomes" id="UP000036403">
    <property type="component" value="Unassembled WGS sequence"/>
</dbReference>
<protein>
    <submittedName>
        <fullName evidence="5">Disks large-like protein 5 protein</fullName>
    </submittedName>
</protein>
<evidence type="ECO:0000259" key="3">
    <source>
        <dbReference type="PROSITE" id="PS50052"/>
    </source>
</evidence>
<dbReference type="Gene3D" id="3.40.50.300">
    <property type="entry name" value="P-loop containing nucleotide triphosphate hydrolases"/>
    <property type="match status" value="1"/>
</dbReference>
<evidence type="ECO:0000256" key="1">
    <source>
        <dbReference type="SAM" id="Coils"/>
    </source>
</evidence>
<reference evidence="5 6" key="1">
    <citation type="submission" date="2015-04" db="EMBL/GenBank/DDBJ databases">
        <title>Lasius niger genome sequencing.</title>
        <authorList>
            <person name="Konorov E.A."/>
            <person name="Nikitin M.A."/>
            <person name="Kirill M.V."/>
            <person name="Chang P."/>
        </authorList>
    </citation>
    <scope>NUCLEOTIDE SEQUENCE [LARGE SCALE GENOMIC DNA]</scope>
    <source>
        <tissue evidence="5">Whole</tissue>
    </source>
</reference>
<feature type="coiled-coil region" evidence="1">
    <location>
        <begin position="136"/>
        <end position="177"/>
    </location>
</feature>
<feature type="compositionally biased region" description="Low complexity" evidence="2">
    <location>
        <begin position="1248"/>
        <end position="1257"/>
    </location>
</feature>
<feature type="compositionally biased region" description="Basic and acidic residues" evidence="2">
    <location>
        <begin position="617"/>
        <end position="631"/>
    </location>
</feature>
<dbReference type="EMBL" id="LBMM01004657">
    <property type="protein sequence ID" value="KMQ92198.1"/>
    <property type="molecule type" value="Genomic_DNA"/>
</dbReference>
<evidence type="ECO:0000259" key="4">
    <source>
        <dbReference type="PROSITE" id="PS50106"/>
    </source>
</evidence>
<feature type="domain" description="PDZ" evidence="4">
    <location>
        <begin position="1354"/>
        <end position="1434"/>
    </location>
</feature>
<evidence type="ECO:0000313" key="5">
    <source>
        <dbReference type="EMBL" id="KMQ92198.1"/>
    </source>
</evidence>
<dbReference type="InterPro" id="IPR036034">
    <property type="entry name" value="PDZ_sf"/>
</dbReference>
<comment type="caution">
    <text evidence="5">The sequence shown here is derived from an EMBL/GenBank/DDBJ whole genome shotgun (WGS) entry which is preliminary data.</text>
</comment>
<name>A0A0J7KP99_LASNI</name>
<keyword evidence="1" id="KW-0175">Coiled coil</keyword>
<feature type="domain" description="PDZ" evidence="4">
    <location>
        <begin position="1112"/>
        <end position="1191"/>
    </location>
</feature>
<dbReference type="Pfam" id="PF00595">
    <property type="entry name" value="PDZ"/>
    <property type="match status" value="4"/>
</dbReference>
<dbReference type="CDD" id="cd11860">
    <property type="entry name" value="SH3_DLG5"/>
    <property type="match status" value="1"/>
</dbReference>
<feature type="region of interest" description="Disordered" evidence="2">
    <location>
        <begin position="1527"/>
        <end position="1560"/>
    </location>
</feature>
<feature type="region of interest" description="Disordered" evidence="2">
    <location>
        <begin position="1013"/>
        <end position="1104"/>
    </location>
</feature>
<dbReference type="InterPro" id="IPR008144">
    <property type="entry name" value="Guanylate_kin-like_dom"/>
</dbReference>
<evidence type="ECO:0000313" key="6">
    <source>
        <dbReference type="Proteomes" id="UP000036403"/>
    </source>
</evidence>
<feature type="region of interest" description="Disordered" evidence="2">
    <location>
        <begin position="1273"/>
        <end position="1300"/>
    </location>
</feature>
<feature type="non-terminal residue" evidence="5">
    <location>
        <position position="1744"/>
    </location>
</feature>
<dbReference type="GO" id="GO:0005886">
    <property type="term" value="C:plasma membrane"/>
    <property type="evidence" value="ECO:0007669"/>
    <property type="project" value="TreeGrafter"/>
</dbReference>
<feature type="region of interest" description="Disordered" evidence="2">
    <location>
        <begin position="617"/>
        <end position="644"/>
    </location>
</feature>
<feature type="region of interest" description="Disordered" evidence="2">
    <location>
        <begin position="662"/>
        <end position="705"/>
    </location>
</feature>
<dbReference type="PANTHER" id="PTHR46360">
    <property type="entry name" value="DISKS LARGE HOMOLOG 5"/>
    <property type="match status" value="1"/>
</dbReference>
<feature type="domain" description="Guanylate kinase-like" evidence="3">
    <location>
        <begin position="1634"/>
        <end position="1744"/>
    </location>
</feature>
<dbReference type="PROSITE" id="PS50106">
    <property type="entry name" value="PDZ"/>
    <property type="match status" value="4"/>
</dbReference>
<dbReference type="SUPFAM" id="SSF50156">
    <property type="entry name" value="PDZ domain-like"/>
    <property type="match status" value="4"/>
</dbReference>
<dbReference type="GO" id="GO:0035331">
    <property type="term" value="P:negative regulation of hippo signaling"/>
    <property type="evidence" value="ECO:0007669"/>
    <property type="project" value="TreeGrafter"/>
</dbReference>
<feature type="region of interest" description="Disordered" evidence="2">
    <location>
        <begin position="782"/>
        <end position="815"/>
    </location>
</feature>
<dbReference type="PROSITE" id="PS50052">
    <property type="entry name" value="GUANYLATE_KINASE_2"/>
    <property type="match status" value="1"/>
</dbReference>
<feature type="coiled-coil region" evidence="1">
    <location>
        <begin position="228"/>
        <end position="332"/>
    </location>
</feature>
<dbReference type="InterPro" id="IPR035537">
    <property type="entry name" value="DLG5_SH3"/>
</dbReference>
<feature type="compositionally biased region" description="Basic and acidic residues" evidence="2">
    <location>
        <begin position="1229"/>
        <end position="1247"/>
    </location>
</feature>
<dbReference type="SUPFAM" id="SSF50044">
    <property type="entry name" value="SH3-domain"/>
    <property type="match status" value="1"/>
</dbReference>
<dbReference type="PANTHER" id="PTHR46360:SF1">
    <property type="entry name" value="DISKS LARGE HOMOLOG 5"/>
    <property type="match status" value="1"/>
</dbReference>
<dbReference type="Pfam" id="PF00625">
    <property type="entry name" value="Guanylate_kin"/>
    <property type="match status" value="1"/>
</dbReference>
<dbReference type="OrthoDB" id="10067129at2759"/>
<accession>A0A0J7KP99</accession>
<feature type="region of interest" description="Disordered" evidence="2">
    <location>
        <begin position="835"/>
        <end position="861"/>
    </location>
</feature>
<gene>
    <name evidence="5" type="ORF">RF55_7854</name>
</gene>
<feature type="domain" description="PDZ" evidence="4">
    <location>
        <begin position="358"/>
        <end position="443"/>
    </location>
</feature>
<dbReference type="SMART" id="SM00228">
    <property type="entry name" value="PDZ"/>
    <property type="match status" value="4"/>
</dbReference>
<dbReference type="PaxDb" id="67767-A0A0J7KP99"/>
<feature type="domain" description="PDZ" evidence="4">
    <location>
        <begin position="463"/>
        <end position="516"/>
    </location>
</feature>
<dbReference type="InterPro" id="IPR001478">
    <property type="entry name" value="PDZ"/>
</dbReference>